<keyword evidence="2" id="KW-1185">Reference proteome</keyword>
<dbReference type="RefSeq" id="WP_218235868.1">
    <property type="nucleotide sequence ID" value="NZ_BAABBB010000028.1"/>
</dbReference>
<sequence length="143" mass="15804">MYAVSPAPRRLPQRVVVAGTPGDALADFLHRLATALDVPLVPLGDLTGPSEVARLAAFDGWVTTAEEAWARPLLLERADLLVRVDLAPTTFAGRVRRTLRRIRSEVREPDLGWVDRAPAIHPRLQVVRVPDPDSAERWLHALS</sequence>
<gene>
    <name evidence="1" type="ORF">GCM10022263_43240</name>
</gene>
<accession>A0ABP6WJY1</accession>
<protein>
    <recommendedName>
        <fullName evidence="3">Adenylate kinase</fullName>
    </recommendedName>
</protein>
<comment type="caution">
    <text evidence="1">The sequence shown here is derived from an EMBL/GenBank/DDBJ whole genome shotgun (WGS) entry which is preliminary data.</text>
</comment>
<evidence type="ECO:0008006" key="3">
    <source>
        <dbReference type="Google" id="ProtNLM"/>
    </source>
</evidence>
<evidence type="ECO:0000313" key="2">
    <source>
        <dbReference type="Proteomes" id="UP001500301"/>
    </source>
</evidence>
<dbReference type="Proteomes" id="UP001500301">
    <property type="component" value="Unassembled WGS sequence"/>
</dbReference>
<proteinExistence type="predicted"/>
<reference evidence="2" key="1">
    <citation type="journal article" date="2019" name="Int. J. Syst. Evol. Microbiol.">
        <title>The Global Catalogue of Microorganisms (GCM) 10K type strain sequencing project: providing services to taxonomists for standard genome sequencing and annotation.</title>
        <authorList>
            <consortium name="The Broad Institute Genomics Platform"/>
            <consortium name="The Broad Institute Genome Sequencing Center for Infectious Disease"/>
            <person name="Wu L."/>
            <person name="Ma J."/>
        </authorList>
    </citation>
    <scope>NUCLEOTIDE SEQUENCE [LARGE SCALE GENOMIC DNA]</scope>
    <source>
        <strain evidence="2">JCM 17460</strain>
    </source>
</reference>
<organism evidence="1 2">
    <name type="scientific">Nocardioides daeguensis</name>
    <dbReference type="NCBI Taxonomy" id="908359"/>
    <lineage>
        <taxon>Bacteria</taxon>
        <taxon>Bacillati</taxon>
        <taxon>Actinomycetota</taxon>
        <taxon>Actinomycetes</taxon>
        <taxon>Propionibacteriales</taxon>
        <taxon>Nocardioidaceae</taxon>
        <taxon>Nocardioides</taxon>
    </lineage>
</organism>
<name>A0ABP6WJY1_9ACTN</name>
<dbReference type="EMBL" id="BAABBB010000028">
    <property type="protein sequence ID" value="GAA3551771.1"/>
    <property type="molecule type" value="Genomic_DNA"/>
</dbReference>
<evidence type="ECO:0000313" key="1">
    <source>
        <dbReference type="EMBL" id="GAA3551771.1"/>
    </source>
</evidence>